<dbReference type="InterPro" id="IPR029056">
    <property type="entry name" value="Ribokinase-like"/>
</dbReference>
<comment type="caution">
    <text evidence="4">The sequence shown here is derived from an EMBL/GenBank/DDBJ whole genome shotgun (WGS) entry which is preliminary data.</text>
</comment>
<evidence type="ECO:0000313" key="5">
    <source>
        <dbReference type="Proteomes" id="UP000177140"/>
    </source>
</evidence>
<dbReference type="PANTHER" id="PTHR10584:SF166">
    <property type="entry name" value="RIBOKINASE"/>
    <property type="match status" value="1"/>
</dbReference>
<evidence type="ECO:0000259" key="3">
    <source>
        <dbReference type="Pfam" id="PF00294"/>
    </source>
</evidence>
<sequence length="326" mass="36230">MLDFLAIGDIVTDAFIKIDEGQVRDQKDGPELCLRFGDKLPYESLTIVLAVGNSGNAATATARLGLKTALISNVGRDQLGRDCLATLKKNDVKTNLITTHKKIPSNYHFVLWHGDDRTILIKHERFPYQLPKFKVPKWIYLSSLGEDSLDFHQQIAKYLKNNPEVKLAFQPGTYQIKMGTNKLAPLYCRTEVLFCNRQEAQKILKTKITNIKKLLSGLRQLGPRVAIITDGKQGAYAQDNDGQNYFMPIFPDPKPPIERTGAGDSFSATVISALIMGQTLTEALRFGPINSMSVIQQIGAQAGLLSLPKLKAYLAEAPINYQPKKI</sequence>
<feature type="domain" description="Carbohydrate kinase PfkB" evidence="3">
    <location>
        <begin position="52"/>
        <end position="303"/>
    </location>
</feature>
<dbReference type="SUPFAM" id="SSF53613">
    <property type="entry name" value="Ribokinase-like"/>
    <property type="match status" value="1"/>
</dbReference>
<name>A0A1G2QPA0_9BACT</name>
<dbReference type="Proteomes" id="UP000177140">
    <property type="component" value="Unassembled WGS sequence"/>
</dbReference>
<dbReference type="Pfam" id="PF00294">
    <property type="entry name" value="PfkB"/>
    <property type="match status" value="1"/>
</dbReference>
<keyword evidence="2" id="KW-0418">Kinase</keyword>
<accession>A0A1G2QPA0</accession>
<reference evidence="4 5" key="1">
    <citation type="journal article" date="2016" name="Nat. Commun.">
        <title>Thousands of microbial genomes shed light on interconnected biogeochemical processes in an aquifer system.</title>
        <authorList>
            <person name="Anantharaman K."/>
            <person name="Brown C.T."/>
            <person name="Hug L.A."/>
            <person name="Sharon I."/>
            <person name="Castelle C.J."/>
            <person name="Probst A.J."/>
            <person name="Thomas B.C."/>
            <person name="Singh A."/>
            <person name="Wilkins M.J."/>
            <person name="Karaoz U."/>
            <person name="Brodie E.L."/>
            <person name="Williams K.H."/>
            <person name="Hubbard S.S."/>
            <person name="Banfield J.F."/>
        </authorList>
    </citation>
    <scope>NUCLEOTIDE SEQUENCE [LARGE SCALE GENOMIC DNA]</scope>
</reference>
<organism evidence="4 5">
    <name type="scientific">Candidatus Vogelbacteria bacterium RIFOXYD2_FULL_44_9</name>
    <dbReference type="NCBI Taxonomy" id="1802441"/>
    <lineage>
        <taxon>Bacteria</taxon>
        <taxon>Candidatus Vogeliibacteriota</taxon>
    </lineage>
</organism>
<evidence type="ECO:0000256" key="2">
    <source>
        <dbReference type="ARBA" id="ARBA00022777"/>
    </source>
</evidence>
<dbReference type="AlphaFoldDB" id="A0A1G2QPA0"/>
<dbReference type="InterPro" id="IPR011611">
    <property type="entry name" value="PfkB_dom"/>
</dbReference>
<dbReference type="PANTHER" id="PTHR10584">
    <property type="entry name" value="SUGAR KINASE"/>
    <property type="match status" value="1"/>
</dbReference>
<proteinExistence type="predicted"/>
<evidence type="ECO:0000256" key="1">
    <source>
        <dbReference type="ARBA" id="ARBA00022679"/>
    </source>
</evidence>
<gene>
    <name evidence="4" type="ORF">A2556_01330</name>
</gene>
<evidence type="ECO:0000313" key="4">
    <source>
        <dbReference type="EMBL" id="OHA62455.1"/>
    </source>
</evidence>
<keyword evidence="1" id="KW-0808">Transferase</keyword>
<dbReference type="EMBL" id="MHTM01000013">
    <property type="protein sequence ID" value="OHA62455.1"/>
    <property type="molecule type" value="Genomic_DNA"/>
</dbReference>
<dbReference type="Gene3D" id="3.40.1190.20">
    <property type="match status" value="1"/>
</dbReference>
<protein>
    <recommendedName>
        <fullName evidence="3">Carbohydrate kinase PfkB domain-containing protein</fullName>
    </recommendedName>
</protein>
<dbReference type="GO" id="GO:0016301">
    <property type="term" value="F:kinase activity"/>
    <property type="evidence" value="ECO:0007669"/>
    <property type="project" value="UniProtKB-KW"/>
</dbReference>